<accession>A0A1S3ZY86</accession>
<sequence length="204" mass="22866">MGRSQGLSKVTQDAWCLTTWQKQKARVKWLKGEDTNTVFFHGVNKDRTKKLNIQKIRDGDGQWVDGTKDVAKATVKFFEQLFSAEDISGDCEVLNVVKKVVTEEDNAVLTASTLQEVKESVFSIYPNSTPGPDGLNERFYQTAWPIIAKDIYEAGMAFFLGATLPKFFTHTCLDMLPKLNLLNAIQILVPISLCNVSSRIIARC</sequence>
<name>A0A1S3ZY86_TOBAC</name>
<dbReference type="RefSeq" id="XP_016469313.1">
    <property type="nucleotide sequence ID" value="XM_016613827.1"/>
</dbReference>
<dbReference type="PANTHER" id="PTHR46890:SF28">
    <property type="entry name" value="REVERSE TRANSCRIPTASE DOMAIN-CONTAINING PROTEIN"/>
    <property type="match status" value="1"/>
</dbReference>
<dbReference type="PANTHER" id="PTHR46890">
    <property type="entry name" value="NON-LTR RETROLELEMENT REVERSE TRANSCRIPTASE-LIKE PROTEIN-RELATED"/>
    <property type="match status" value="1"/>
</dbReference>
<protein>
    <submittedName>
        <fullName evidence="1">Uncharacterized protein</fullName>
    </submittedName>
</protein>
<dbReference type="InterPro" id="IPR052343">
    <property type="entry name" value="Retrotransposon-Effector_Assoc"/>
</dbReference>
<dbReference type="OrthoDB" id="1281119at2759"/>
<dbReference type="KEGG" id="nta:107791712"/>
<reference evidence="1" key="1">
    <citation type="submission" date="2025-08" db="UniProtKB">
        <authorList>
            <consortium name="RefSeq"/>
        </authorList>
    </citation>
    <scope>IDENTIFICATION</scope>
</reference>
<dbReference type="AlphaFoldDB" id="A0A1S3ZY86"/>
<proteinExistence type="predicted"/>
<dbReference type="STRING" id="4097.A0A1S3ZY86"/>
<organism evidence="1">
    <name type="scientific">Nicotiana tabacum</name>
    <name type="common">Common tobacco</name>
    <dbReference type="NCBI Taxonomy" id="4097"/>
    <lineage>
        <taxon>Eukaryota</taxon>
        <taxon>Viridiplantae</taxon>
        <taxon>Streptophyta</taxon>
        <taxon>Embryophyta</taxon>
        <taxon>Tracheophyta</taxon>
        <taxon>Spermatophyta</taxon>
        <taxon>Magnoliopsida</taxon>
        <taxon>eudicotyledons</taxon>
        <taxon>Gunneridae</taxon>
        <taxon>Pentapetalae</taxon>
        <taxon>asterids</taxon>
        <taxon>lamiids</taxon>
        <taxon>Solanales</taxon>
        <taxon>Solanaceae</taxon>
        <taxon>Nicotianoideae</taxon>
        <taxon>Nicotianeae</taxon>
        <taxon>Nicotiana</taxon>
    </lineage>
</organism>
<gene>
    <name evidence="1" type="primary">LOC107791712</name>
</gene>
<evidence type="ECO:0000313" key="1">
    <source>
        <dbReference type="RefSeq" id="XP_016469313.1"/>
    </source>
</evidence>
<dbReference type="PaxDb" id="4097-A0A1S3ZY86"/>